<evidence type="ECO:0000313" key="2">
    <source>
        <dbReference type="Proteomes" id="UP000789759"/>
    </source>
</evidence>
<comment type="caution">
    <text evidence="1">The sequence shown here is derived from an EMBL/GenBank/DDBJ whole genome shotgun (WGS) entry which is preliminary data.</text>
</comment>
<sequence>MTCCYDNSHDTDYTFQASDNNIQSHYNVEVVNNQENGKTYKPLPSHCTELPTHPKRIFEDFVPLPELVLFIQKVTTKARIDVRTTIIALILVLRFKNKIQKKSDNIRQYPR</sequence>
<proteinExistence type="predicted"/>
<gene>
    <name evidence="1" type="ORF">CPELLU_LOCUS4026</name>
</gene>
<reference evidence="1" key="1">
    <citation type="submission" date="2021-06" db="EMBL/GenBank/DDBJ databases">
        <authorList>
            <person name="Kallberg Y."/>
            <person name="Tangrot J."/>
            <person name="Rosling A."/>
        </authorList>
    </citation>
    <scope>NUCLEOTIDE SEQUENCE</scope>
    <source>
        <strain evidence="1">FL966</strain>
    </source>
</reference>
<organism evidence="1 2">
    <name type="scientific">Cetraspora pellucida</name>
    <dbReference type="NCBI Taxonomy" id="1433469"/>
    <lineage>
        <taxon>Eukaryota</taxon>
        <taxon>Fungi</taxon>
        <taxon>Fungi incertae sedis</taxon>
        <taxon>Mucoromycota</taxon>
        <taxon>Glomeromycotina</taxon>
        <taxon>Glomeromycetes</taxon>
        <taxon>Diversisporales</taxon>
        <taxon>Gigasporaceae</taxon>
        <taxon>Cetraspora</taxon>
    </lineage>
</organism>
<protein>
    <submittedName>
        <fullName evidence="1">15963_t:CDS:1</fullName>
    </submittedName>
</protein>
<dbReference type="Proteomes" id="UP000789759">
    <property type="component" value="Unassembled WGS sequence"/>
</dbReference>
<evidence type="ECO:0000313" key="1">
    <source>
        <dbReference type="EMBL" id="CAG8534976.1"/>
    </source>
</evidence>
<dbReference type="AlphaFoldDB" id="A0A9N9AJ77"/>
<dbReference type="OrthoDB" id="10250320at2759"/>
<dbReference type="EMBL" id="CAJVQA010002050">
    <property type="protein sequence ID" value="CAG8534976.1"/>
    <property type="molecule type" value="Genomic_DNA"/>
</dbReference>
<name>A0A9N9AJ77_9GLOM</name>
<keyword evidence="2" id="KW-1185">Reference proteome</keyword>
<accession>A0A9N9AJ77</accession>